<dbReference type="GO" id="GO:0016779">
    <property type="term" value="F:nucleotidyltransferase activity"/>
    <property type="evidence" value="ECO:0007669"/>
    <property type="project" value="UniProtKB-KW"/>
</dbReference>
<name>Q7M7T2_WOLSU</name>
<keyword evidence="4" id="KW-0548">Nucleotidyltransferase</keyword>
<keyword evidence="7" id="KW-0238">DNA-binding</keyword>
<dbReference type="NCBIfam" id="NF004602">
    <property type="entry name" value="PRK05932.2-4"/>
    <property type="match status" value="1"/>
</dbReference>
<keyword evidence="8" id="KW-0804">Transcription</keyword>
<dbReference type="GO" id="GO:0003677">
    <property type="term" value="F:DNA binding"/>
    <property type="evidence" value="ECO:0007669"/>
    <property type="project" value="UniProtKB-KW"/>
</dbReference>
<dbReference type="AlphaFoldDB" id="Q7M7T2"/>
<evidence type="ECO:0000256" key="2">
    <source>
        <dbReference type="ARBA" id="ARBA00022478"/>
    </source>
</evidence>
<dbReference type="Gene3D" id="1.10.10.60">
    <property type="entry name" value="Homeodomain-like"/>
    <property type="match status" value="1"/>
</dbReference>
<evidence type="ECO:0000256" key="8">
    <source>
        <dbReference type="ARBA" id="ARBA00023163"/>
    </source>
</evidence>
<dbReference type="GO" id="GO:0001216">
    <property type="term" value="F:DNA-binding transcription activator activity"/>
    <property type="evidence" value="ECO:0007669"/>
    <property type="project" value="InterPro"/>
</dbReference>
<dbReference type="PANTHER" id="PTHR32248">
    <property type="entry name" value="RNA POLYMERASE SIGMA-54 FACTOR"/>
    <property type="match status" value="1"/>
</dbReference>
<dbReference type="PROSITE" id="PS50044">
    <property type="entry name" value="SIGMA54_3"/>
    <property type="match status" value="1"/>
</dbReference>
<proteinExistence type="inferred from homology"/>
<accession>Q7M7T2</accession>
<dbReference type="PIRSF" id="PIRSF000774">
    <property type="entry name" value="RpoN"/>
    <property type="match status" value="1"/>
</dbReference>
<dbReference type="EMBL" id="BX571662">
    <property type="protein sequence ID" value="CAE11098.1"/>
    <property type="molecule type" value="Genomic_DNA"/>
</dbReference>
<sequence length="420" mass="48379">MKLRQSLQNKTKLSATLKSWLPILQSGLSDLEETLGEFTSENPYIEVQSKIETNLSSKIPKKSLERAPKNSLSEKIEALTIQEDSLYDILYEQIAPPLFPTATSQKIALKIIENLNEEGYFEGEIEKIALECESSSESCEKIRQRFSRLEPPGIGAKDVRESFLFQLDSSECDDELFSLVRELIEELEYHTRYKNHPRYVEAMRLIRSFKNPPAIDFFEKEPDIIPDLFVHDSSGQIEVRLNDAYYPTIVLDTARADKKHEYVKAKIKEAKDLIDALDMRKATLYKIGLMILEYQYDFFMGGEIRPMKLKDLAEEFNHAPSTISRAIASKYLECNRGIFSLKSFFSTAIDEETSNAAIKDYIADMVKNEERGKPLSDIKILQNVENKFGIKMVRRTITKYRKQLNIASSSERKKLYEISV</sequence>
<dbReference type="InterPro" id="IPR038709">
    <property type="entry name" value="RpoN_core-bd_sf"/>
</dbReference>
<dbReference type="Gene3D" id="1.10.10.1330">
    <property type="entry name" value="RNA polymerase sigma-54 factor, core-binding domain"/>
    <property type="match status" value="1"/>
</dbReference>
<dbReference type="InterPro" id="IPR007046">
    <property type="entry name" value="RNA_pol_sigma_54_core-bd"/>
</dbReference>
<dbReference type="GO" id="GO:0000428">
    <property type="term" value="C:DNA-directed RNA polymerase complex"/>
    <property type="evidence" value="ECO:0007669"/>
    <property type="project" value="UniProtKB-KW"/>
</dbReference>
<evidence type="ECO:0000256" key="6">
    <source>
        <dbReference type="ARBA" id="ARBA00023082"/>
    </source>
</evidence>
<reference evidence="11 12" key="1">
    <citation type="journal article" date="2003" name="Proc. Natl. Acad. Sci. U.S.A.">
        <title>Complete genome sequence and analysis of Wolinella succinogenes.</title>
        <authorList>
            <person name="Baar C."/>
            <person name="Eppinger M."/>
            <person name="Raddatz G."/>
            <person name="Simon JM."/>
            <person name="Lanz C."/>
            <person name="Klimmek O."/>
            <person name="Nandakumar R."/>
            <person name="Gross R."/>
            <person name="Rosinus A."/>
            <person name="Keller H."/>
            <person name="Jagtap P."/>
            <person name="Linke B."/>
            <person name="Meyer F."/>
            <person name="Lederer H."/>
            <person name="Schuster S.C."/>
        </authorList>
    </citation>
    <scope>NUCLEOTIDE SEQUENCE [LARGE SCALE GENOMIC DNA]</scope>
    <source>
        <strain evidence="12">ATCC 29543 / DSM 1740 / CCUG 13145 / JCM 31913 / LMG 7466 / NCTC 11488 / FDC 602W</strain>
    </source>
</reference>
<dbReference type="PANTHER" id="PTHR32248:SF4">
    <property type="entry name" value="RNA POLYMERASE SIGMA-54 FACTOR"/>
    <property type="match status" value="1"/>
</dbReference>
<dbReference type="eggNOG" id="COG1508">
    <property type="taxonomic scope" value="Bacteria"/>
</dbReference>
<evidence type="ECO:0000256" key="5">
    <source>
        <dbReference type="ARBA" id="ARBA00023015"/>
    </source>
</evidence>
<protein>
    <submittedName>
        <fullName evidence="11">RNA POLYMERASE SIGMA-54 FACTOR</fullName>
    </submittedName>
</protein>
<gene>
    <name evidence="11" type="primary">RPON</name>
    <name evidence="11" type="ordered locus">WS2100</name>
</gene>
<dbReference type="Proteomes" id="UP000000422">
    <property type="component" value="Chromosome"/>
</dbReference>
<keyword evidence="3" id="KW-0808">Transferase</keyword>
<dbReference type="STRING" id="273121.WS2100"/>
<evidence type="ECO:0000259" key="10">
    <source>
        <dbReference type="Pfam" id="PF04963"/>
    </source>
</evidence>
<comment type="similarity">
    <text evidence="1">Belongs to the sigma-54 factor family.</text>
</comment>
<evidence type="ECO:0000256" key="3">
    <source>
        <dbReference type="ARBA" id="ARBA00022679"/>
    </source>
</evidence>
<dbReference type="NCBIfam" id="TIGR02395">
    <property type="entry name" value="rpoN_sigma"/>
    <property type="match status" value="1"/>
</dbReference>
<evidence type="ECO:0000256" key="7">
    <source>
        <dbReference type="ARBA" id="ARBA00023125"/>
    </source>
</evidence>
<evidence type="ECO:0000256" key="1">
    <source>
        <dbReference type="ARBA" id="ARBA00008798"/>
    </source>
</evidence>
<evidence type="ECO:0000259" key="9">
    <source>
        <dbReference type="Pfam" id="PF04552"/>
    </source>
</evidence>
<evidence type="ECO:0000256" key="4">
    <source>
        <dbReference type="ARBA" id="ARBA00022695"/>
    </source>
</evidence>
<dbReference type="Pfam" id="PF00309">
    <property type="entry name" value="Sigma54_AID"/>
    <property type="match status" value="1"/>
</dbReference>
<evidence type="ECO:0000313" key="12">
    <source>
        <dbReference type="Proteomes" id="UP000000422"/>
    </source>
</evidence>
<dbReference type="RefSeq" id="WP_011139880.1">
    <property type="nucleotide sequence ID" value="NC_005090.1"/>
</dbReference>
<dbReference type="KEGG" id="wsu:WS2100"/>
<feature type="domain" description="RNA polymerase sigma factor 54 DNA-binding" evidence="9">
    <location>
        <begin position="261"/>
        <end position="414"/>
    </location>
</feature>
<dbReference type="GO" id="GO:0016987">
    <property type="term" value="F:sigma factor activity"/>
    <property type="evidence" value="ECO:0007669"/>
    <property type="project" value="UniProtKB-KW"/>
</dbReference>
<dbReference type="HOGENOM" id="CLU_020569_1_0_7"/>
<dbReference type="InterPro" id="IPR007634">
    <property type="entry name" value="RNA_pol_sigma_54_DNA-bd"/>
</dbReference>
<keyword evidence="5" id="KW-0805">Transcription regulation</keyword>
<keyword evidence="12" id="KW-1185">Reference proteome</keyword>
<keyword evidence="6" id="KW-0731">Sigma factor</keyword>
<dbReference type="PRINTS" id="PR00045">
    <property type="entry name" value="SIGMA54FCT"/>
</dbReference>
<keyword evidence="2" id="KW-0240">DNA-directed RNA polymerase</keyword>
<dbReference type="Pfam" id="PF04963">
    <property type="entry name" value="Sigma54_CBD"/>
    <property type="match status" value="1"/>
</dbReference>
<dbReference type="GO" id="GO:0006352">
    <property type="term" value="P:DNA-templated transcription initiation"/>
    <property type="evidence" value="ECO:0007669"/>
    <property type="project" value="InterPro"/>
</dbReference>
<organism evidence="12">
    <name type="scientific">Wolinella succinogenes (strain ATCC 29543 / DSM 1740 / CCUG 13145 / JCM 31913 / LMG 7466 / NCTC 11488 / FDC 602W)</name>
    <name type="common">Vibrio succinogenes</name>
    <dbReference type="NCBI Taxonomy" id="273121"/>
    <lineage>
        <taxon>Bacteria</taxon>
        <taxon>Pseudomonadati</taxon>
        <taxon>Campylobacterota</taxon>
        <taxon>Epsilonproteobacteria</taxon>
        <taxon>Campylobacterales</taxon>
        <taxon>Helicobacteraceae</taxon>
        <taxon>Wolinella</taxon>
    </lineage>
</organism>
<feature type="domain" description="RNA polymerase sigma factor 54 core-binding" evidence="10">
    <location>
        <begin position="76"/>
        <end position="252"/>
    </location>
</feature>
<dbReference type="InterPro" id="IPR000394">
    <property type="entry name" value="RNA_pol_sigma_54"/>
</dbReference>
<evidence type="ECO:0000313" key="11">
    <source>
        <dbReference type="EMBL" id="CAE11098.1"/>
    </source>
</evidence>
<dbReference type="Pfam" id="PF04552">
    <property type="entry name" value="Sigma54_DBD"/>
    <property type="match status" value="1"/>
</dbReference>
<dbReference type="PROSITE" id="PS00718">
    <property type="entry name" value="SIGMA54_2"/>
    <property type="match status" value="1"/>
</dbReference>